<accession>M1KKA6</accession>
<gene>
    <name evidence="1" type="ORF">ECU06_0450</name>
</gene>
<dbReference type="VEuPathDB" id="MicrosporidiaDB:AEWQ_060390"/>
<name>M1KKA6_ENCCN</name>
<dbReference type="VEuPathDB" id="MicrosporidiaDB:AEWD_060400"/>
<dbReference type="VEuPathDB" id="MicrosporidiaDB:AEWR_060400"/>
<organism evidence="1">
    <name type="scientific">Encephalitozoon cuniculi</name>
    <name type="common">Microsporidian parasite</name>
    <dbReference type="NCBI Taxonomy" id="6035"/>
    <lineage>
        <taxon>Eukaryota</taxon>
        <taxon>Fungi</taxon>
        <taxon>Fungi incertae sedis</taxon>
        <taxon>Microsporidia</taxon>
        <taxon>Unikaryonidae</taxon>
        <taxon>Encephalitozoon</taxon>
    </lineage>
</organism>
<proteinExistence type="predicted"/>
<protein>
    <recommendedName>
        <fullName evidence="2">Translation initiation factor beta propellor-like domain-containing protein</fullName>
    </recommendedName>
</protein>
<reference evidence="1" key="1">
    <citation type="journal article" date="2013" name="Eukaryot. Cell">
        <title>Extremely Reduced Levels of Heterozygosity in the Vertebrate Pathogen Encephalitozoon cuniculi.</title>
        <authorList>
            <person name="Selman M."/>
            <person name="Sak B."/>
            <person name="Kvac M."/>
            <person name="Farinelli L."/>
            <person name="Weiss L.M."/>
            <person name="Corradi N."/>
        </authorList>
    </citation>
    <scope>NUCLEOTIDE SEQUENCE</scope>
</reference>
<dbReference type="AlphaFoldDB" id="M1KKA6"/>
<dbReference type="VEuPathDB" id="MicrosporidiaDB:ECU06_0450"/>
<dbReference type="SUPFAM" id="SSF69322">
    <property type="entry name" value="Tricorn protease domain 2"/>
    <property type="match status" value="1"/>
</dbReference>
<dbReference type="VEuPathDB" id="MicrosporidiaDB:M970_060400"/>
<dbReference type="EMBL" id="KC513609">
    <property type="protein sequence ID" value="AGE95676.1"/>
    <property type="molecule type" value="Genomic_DNA"/>
</dbReference>
<evidence type="ECO:0008006" key="2">
    <source>
        <dbReference type="Google" id="ProtNLM"/>
    </source>
</evidence>
<evidence type="ECO:0000313" key="1">
    <source>
        <dbReference type="EMBL" id="AGE95676.1"/>
    </source>
</evidence>
<sequence length="502" mass="57323">MNNRVLIIGLDQNKRDLPEITPDNSLSRDGLCIVQLKTSQQVSLLLRRLGTLPRVRAYSLKEFYSIIETEDKEYVPLKRLEPKEFIDFQFSGCEEFVVLNNGVLSLSEQKNKEFEEIGTFRGVSKCTASSDGIFVCFFIGNAVEIRTGRRLDVFSRIALEDEVTGVTFSPDNKFVMISTRKETGVWDTFKNECIVREQGGQRNAMFDGDRVYFLNKNKAFSLPSGKEIEPDAELAVVRDVRRHGDQRIEFSDGRVQRIRYSIGEHKLSKTHANIEEIKFYFSDKRCFALLTKSIQKKKVQFVESYGADGITLTQLEGCTEQMEVSDKMFAIVDSTQALLFYSRDKFGFNVTKEIKKEDDVLIALCGEVCCVYDSDTGNIEFYDNSELRSAYTHQSCTEIAWSHSGLYVASISAGDCSSGLVQMFNRNGRLLWKKVFNKLALLMWRPFVRISEEEKAKAMEQFEGSTTDDTGEEEECTTDIDGLLSKWKSYLISKKQRVLSLK</sequence>